<dbReference type="EMBL" id="CAFBNE010000042">
    <property type="protein sequence ID" value="CAB4950110.1"/>
    <property type="molecule type" value="Genomic_DNA"/>
</dbReference>
<sequence>MYRQGRFNRADEPAPILYGIREHGWYDQSLVPQAGDEGFDRMAMSPTLGATYEQAWTMPTSSYVSQSSHPIWFAARVAAGLLPGYSDFDLIRRLDGSGRPSLFATSLDSA</sequence>
<proteinExistence type="predicted"/>
<dbReference type="AlphaFoldDB" id="A0A6J7K269"/>
<name>A0A6J7K269_9ZZZZ</name>
<evidence type="ECO:0000313" key="1">
    <source>
        <dbReference type="EMBL" id="CAB4950110.1"/>
    </source>
</evidence>
<accession>A0A6J7K269</accession>
<gene>
    <name evidence="1" type="ORF">UFOPK3772_01482</name>
</gene>
<organism evidence="1">
    <name type="scientific">freshwater metagenome</name>
    <dbReference type="NCBI Taxonomy" id="449393"/>
    <lineage>
        <taxon>unclassified sequences</taxon>
        <taxon>metagenomes</taxon>
        <taxon>ecological metagenomes</taxon>
    </lineage>
</organism>
<protein>
    <submittedName>
        <fullName evidence="1">Unannotated protein</fullName>
    </submittedName>
</protein>
<reference evidence="1" key="1">
    <citation type="submission" date="2020-05" db="EMBL/GenBank/DDBJ databases">
        <authorList>
            <person name="Chiriac C."/>
            <person name="Salcher M."/>
            <person name="Ghai R."/>
            <person name="Kavagutti S V."/>
        </authorList>
    </citation>
    <scope>NUCLEOTIDE SEQUENCE</scope>
</reference>